<sequence length="158" mass="17914">MPNILSTLPTLDLLFPNIDTLLPFSSEYEDKVFKPDTLIDSSPKFDFLLEEFFGELAHIDPIPPGIKETDFDLEAEICLVENLLYDNSSPRPSEELNAEIVDTIFESLAPSHIPVKDSDSLMEEIDLFLATDDLMSSGIENDDYESERDIHFLKELLS</sequence>
<organism evidence="1">
    <name type="scientific">Tanacetum cinerariifolium</name>
    <name type="common">Dalmatian daisy</name>
    <name type="synonym">Chrysanthemum cinerariifolium</name>
    <dbReference type="NCBI Taxonomy" id="118510"/>
    <lineage>
        <taxon>Eukaryota</taxon>
        <taxon>Viridiplantae</taxon>
        <taxon>Streptophyta</taxon>
        <taxon>Embryophyta</taxon>
        <taxon>Tracheophyta</taxon>
        <taxon>Spermatophyta</taxon>
        <taxon>Magnoliopsida</taxon>
        <taxon>eudicotyledons</taxon>
        <taxon>Gunneridae</taxon>
        <taxon>Pentapetalae</taxon>
        <taxon>asterids</taxon>
        <taxon>campanulids</taxon>
        <taxon>Asterales</taxon>
        <taxon>Asteraceae</taxon>
        <taxon>Asteroideae</taxon>
        <taxon>Anthemideae</taxon>
        <taxon>Anthemidinae</taxon>
        <taxon>Tanacetum</taxon>
    </lineage>
</organism>
<evidence type="ECO:0008006" key="2">
    <source>
        <dbReference type="Google" id="ProtNLM"/>
    </source>
</evidence>
<dbReference type="EMBL" id="BKCJ011190621">
    <property type="protein sequence ID" value="GFD01325.1"/>
    <property type="molecule type" value="Genomic_DNA"/>
</dbReference>
<name>A0A699STC2_TANCI</name>
<evidence type="ECO:0000313" key="1">
    <source>
        <dbReference type="EMBL" id="GFD01325.1"/>
    </source>
</evidence>
<reference evidence="1" key="1">
    <citation type="journal article" date="2019" name="Sci. Rep.">
        <title>Draft genome of Tanacetum cinerariifolium, the natural source of mosquito coil.</title>
        <authorList>
            <person name="Yamashiro T."/>
            <person name="Shiraishi A."/>
            <person name="Satake H."/>
            <person name="Nakayama K."/>
        </authorList>
    </citation>
    <scope>NUCLEOTIDE SEQUENCE</scope>
</reference>
<accession>A0A699STC2</accession>
<protein>
    <recommendedName>
        <fullName evidence="2">Reverse transcriptase domain-containing protein</fullName>
    </recommendedName>
</protein>
<dbReference type="AlphaFoldDB" id="A0A699STC2"/>
<comment type="caution">
    <text evidence="1">The sequence shown here is derived from an EMBL/GenBank/DDBJ whole genome shotgun (WGS) entry which is preliminary data.</text>
</comment>
<proteinExistence type="predicted"/>
<gene>
    <name evidence="1" type="ORF">Tci_873294</name>
</gene>